<dbReference type="InterPro" id="IPR001680">
    <property type="entry name" value="WD40_rpt"/>
</dbReference>
<dbReference type="PROSITE" id="PS50294">
    <property type="entry name" value="WD_REPEATS_REGION"/>
    <property type="match status" value="1"/>
</dbReference>
<dbReference type="PROSITE" id="PS00678">
    <property type="entry name" value="WD_REPEATS_1"/>
    <property type="match status" value="1"/>
</dbReference>
<proteinExistence type="inferred from homology"/>
<keyword evidence="3" id="KW-0677">Repeat</keyword>
<reference evidence="8" key="1">
    <citation type="submission" date="2022-07" db="EMBL/GenBank/DDBJ databases">
        <title>Fungi with potential for degradation of polypropylene.</title>
        <authorList>
            <person name="Gostincar C."/>
        </authorList>
    </citation>
    <scope>NUCLEOTIDE SEQUENCE</scope>
    <source>
        <strain evidence="8">EXF-13308</strain>
    </source>
</reference>
<keyword evidence="2 6" id="KW-0853">WD repeat</keyword>
<dbReference type="PANTHER" id="PTHR22852:SF0">
    <property type="entry name" value="DENTICLELESS PROTEIN HOMOLOG"/>
    <property type="match status" value="1"/>
</dbReference>
<evidence type="ECO:0000256" key="3">
    <source>
        <dbReference type="ARBA" id="ARBA00022737"/>
    </source>
</evidence>
<dbReference type="GO" id="GO:0043161">
    <property type="term" value="P:proteasome-mediated ubiquitin-dependent protein catabolic process"/>
    <property type="evidence" value="ECO:0007669"/>
    <property type="project" value="TreeGrafter"/>
</dbReference>
<keyword evidence="9" id="KW-1185">Reference proteome</keyword>
<evidence type="ECO:0000256" key="7">
    <source>
        <dbReference type="SAM" id="MobiDB-lite"/>
    </source>
</evidence>
<dbReference type="Pfam" id="PF00400">
    <property type="entry name" value="WD40"/>
    <property type="match status" value="3"/>
</dbReference>
<evidence type="ECO:0000256" key="2">
    <source>
        <dbReference type="ARBA" id="ARBA00022574"/>
    </source>
</evidence>
<dbReference type="InterPro" id="IPR015943">
    <property type="entry name" value="WD40/YVTN_repeat-like_dom_sf"/>
</dbReference>
<feature type="region of interest" description="Disordered" evidence="7">
    <location>
        <begin position="396"/>
        <end position="415"/>
    </location>
</feature>
<evidence type="ECO:0000313" key="9">
    <source>
        <dbReference type="Proteomes" id="UP001174694"/>
    </source>
</evidence>
<organism evidence="8 9">
    <name type="scientific">Pleurostoma richardsiae</name>
    <dbReference type="NCBI Taxonomy" id="41990"/>
    <lineage>
        <taxon>Eukaryota</taxon>
        <taxon>Fungi</taxon>
        <taxon>Dikarya</taxon>
        <taxon>Ascomycota</taxon>
        <taxon>Pezizomycotina</taxon>
        <taxon>Sordariomycetes</taxon>
        <taxon>Sordariomycetidae</taxon>
        <taxon>Calosphaeriales</taxon>
        <taxon>Pleurostomataceae</taxon>
        <taxon>Pleurostoma</taxon>
    </lineage>
</organism>
<evidence type="ECO:0000256" key="4">
    <source>
        <dbReference type="ARBA" id="ARBA00022786"/>
    </source>
</evidence>
<dbReference type="PROSITE" id="PS50082">
    <property type="entry name" value="WD_REPEATS_2"/>
    <property type="match status" value="3"/>
</dbReference>
<dbReference type="InterPro" id="IPR019775">
    <property type="entry name" value="WD40_repeat_CS"/>
</dbReference>
<evidence type="ECO:0000256" key="6">
    <source>
        <dbReference type="PROSITE-ProRule" id="PRU00221"/>
    </source>
</evidence>
<dbReference type="SMART" id="SM00320">
    <property type="entry name" value="WD40"/>
    <property type="match status" value="6"/>
</dbReference>
<dbReference type="GO" id="GO:0005634">
    <property type="term" value="C:nucleus"/>
    <property type="evidence" value="ECO:0007669"/>
    <property type="project" value="TreeGrafter"/>
</dbReference>
<dbReference type="EMBL" id="JANBVO010000013">
    <property type="protein sequence ID" value="KAJ9148401.1"/>
    <property type="molecule type" value="Genomic_DNA"/>
</dbReference>
<dbReference type="GO" id="GO:0030674">
    <property type="term" value="F:protein-macromolecule adaptor activity"/>
    <property type="evidence" value="ECO:0007669"/>
    <property type="project" value="TreeGrafter"/>
</dbReference>
<dbReference type="SUPFAM" id="SSF50978">
    <property type="entry name" value="WD40 repeat-like"/>
    <property type="match status" value="1"/>
</dbReference>
<feature type="repeat" description="WD" evidence="6">
    <location>
        <begin position="317"/>
        <end position="354"/>
    </location>
</feature>
<comment type="caution">
    <text evidence="8">The sequence shown here is derived from an EMBL/GenBank/DDBJ whole genome shotgun (WGS) entry which is preliminary data.</text>
</comment>
<protein>
    <submittedName>
        <fullName evidence="8">WD repeat protein</fullName>
    </submittedName>
</protein>
<dbReference type="AlphaFoldDB" id="A0AA38RHG8"/>
<accession>A0AA38RHG8</accession>
<feature type="repeat" description="WD" evidence="6">
    <location>
        <begin position="663"/>
        <end position="693"/>
    </location>
</feature>
<evidence type="ECO:0000313" key="8">
    <source>
        <dbReference type="EMBL" id="KAJ9148401.1"/>
    </source>
</evidence>
<feature type="repeat" description="WD" evidence="6">
    <location>
        <begin position="275"/>
        <end position="316"/>
    </location>
</feature>
<keyword evidence="4" id="KW-0833">Ubl conjugation pathway</keyword>
<name>A0AA38RHG8_9PEZI</name>
<sequence length="730" mass="79685">MAENEDPAALSPPTHSSNVLSPPRLPPSKEKRLPSITPRKFKRFFTPRSRVSSQPSAARRALRDLTAPALNRAFTPSSPLKASLDSNGLGDALEGPAIPVSKRRKFHHTPESSPLKPESPLHVSFSSESTTHAKVGLLSPIQSLPSSQATEDLSDLDDADSIGLPEHDIPPADRLVPLTHRGLGAQVLQRQFGGMPHAGRHFMSCPVADWRSETANFYSKPTDTHFCTSHEGAPRCIPFCTAACHTNSMVAVGDEEGRVRLLDSSDRFDKIHIAFQSHGNAIIDLAFSDDDYLLATASGDQTGKVIDMMTQTPVSILGHHTASLKQVRFQPGKGSGSVLATSSRDGSVQIWDLRCKGGPVQELAIERDSSLRFRAPRQVSQGCVVNSIYDAHVRTQRQTRQQQQSMPHADVASRGEVPGRIGEVSVTAIQFLPAGREHLLLSACEADASIKLWDIRSIHTSRHKTSSPVSSTAPPDSHTAWRPFGISSMSLSTDGARLYSLCKDNTVYAYSSAHLILGHAPELSSKTDHPRRRYGFTQEGLGPIYGFRHPQFHATSFYVKSALRPAKDGRSELLAVGSSDGCAVLFPTDERYFKESLEARRDYRPSHACDSTFTASQARGGRDTRLLSPALPRPGLFRTNSVSNFSGRLVDTIPIIRTGTPLIRGHEKEVGALDWTNDGSLVTIGDDYMVRCWAEDQSQAADLRTGGEAEGRRWGCGWADVGSDWDDDGW</sequence>
<feature type="region of interest" description="Disordered" evidence="7">
    <location>
        <begin position="94"/>
        <end position="127"/>
    </location>
</feature>
<gene>
    <name evidence="8" type="ORF">NKR23_g5022</name>
</gene>
<feature type="compositionally biased region" description="Low complexity" evidence="7">
    <location>
        <begin position="111"/>
        <end position="121"/>
    </location>
</feature>
<dbReference type="InterPro" id="IPR051865">
    <property type="entry name" value="WD-repeat_CDT2_adapter"/>
</dbReference>
<comment type="similarity">
    <text evidence="5">Belongs to the WD repeat cdt2 family.</text>
</comment>
<evidence type="ECO:0000256" key="5">
    <source>
        <dbReference type="ARBA" id="ARBA00038344"/>
    </source>
</evidence>
<dbReference type="Proteomes" id="UP001174694">
    <property type="component" value="Unassembled WGS sequence"/>
</dbReference>
<feature type="region of interest" description="Disordered" evidence="7">
    <location>
        <begin position="1"/>
        <end position="60"/>
    </location>
</feature>
<dbReference type="InterPro" id="IPR036322">
    <property type="entry name" value="WD40_repeat_dom_sf"/>
</dbReference>
<dbReference type="PANTHER" id="PTHR22852">
    <property type="entry name" value="LETHAL 2 DENTICLELESS PROTEIN RETINOIC ACID-REGULATED NUCLEAR MATRIX-ASSOCIATED PROTEIN"/>
    <property type="match status" value="1"/>
</dbReference>
<dbReference type="Gene3D" id="2.130.10.10">
    <property type="entry name" value="YVTN repeat-like/Quinoprotein amine dehydrogenase"/>
    <property type="match status" value="3"/>
</dbReference>
<comment type="pathway">
    <text evidence="1">Protein modification; protein ubiquitination.</text>
</comment>
<evidence type="ECO:0000256" key="1">
    <source>
        <dbReference type="ARBA" id="ARBA00004906"/>
    </source>
</evidence>